<protein>
    <submittedName>
        <fullName evidence="1">Uncharacterized protein</fullName>
    </submittedName>
</protein>
<reference evidence="1" key="1">
    <citation type="submission" date="2022-04" db="EMBL/GenBank/DDBJ databases">
        <title>Hymenobacter sp. isolated from the air.</title>
        <authorList>
            <person name="Won M."/>
            <person name="Lee C.-M."/>
            <person name="Woen H.-Y."/>
            <person name="Kwon S.-W."/>
        </authorList>
    </citation>
    <scope>NUCLEOTIDE SEQUENCE</scope>
    <source>
        <strain evidence="1">5420S-77</strain>
    </source>
</reference>
<gene>
    <name evidence="1" type="ORF">MUN86_14850</name>
</gene>
<dbReference type="EMBL" id="CP095061">
    <property type="protein sequence ID" value="UOQ64841.1"/>
    <property type="molecule type" value="Genomic_DNA"/>
</dbReference>
<evidence type="ECO:0000313" key="2">
    <source>
        <dbReference type="Proteomes" id="UP000830401"/>
    </source>
</evidence>
<dbReference type="RefSeq" id="WP_245118844.1">
    <property type="nucleotide sequence ID" value="NZ_CP095061.1"/>
</dbReference>
<accession>A0ABY4G241</accession>
<keyword evidence="2" id="KW-1185">Reference proteome</keyword>
<dbReference type="Proteomes" id="UP000830401">
    <property type="component" value="Chromosome"/>
</dbReference>
<organism evidence="1 2">
    <name type="scientific">Hymenobacter volaticus</name>
    <dbReference type="NCBI Taxonomy" id="2932254"/>
    <lineage>
        <taxon>Bacteria</taxon>
        <taxon>Pseudomonadati</taxon>
        <taxon>Bacteroidota</taxon>
        <taxon>Cytophagia</taxon>
        <taxon>Cytophagales</taxon>
        <taxon>Hymenobacteraceae</taxon>
        <taxon>Hymenobacter</taxon>
    </lineage>
</organism>
<evidence type="ECO:0000313" key="1">
    <source>
        <dbReference type="EMBL" id="UOQ64841.1"/>
    </source>
</evidence>
<proteinExistence type="predicted"/>
<sequence>MLTPASVSYKSLNAVMVNIPTHPQLPIDQSNWFVIMSQELLDTGGPYPPNNPVFREPDFDFAAYYYAYPPEATDNTFVLQPVPESYYNWKLADRIDKLEGYSIIKYLDQLYSNAIDKKGLLEFLEGNMQEFNIHVESLNSRTALISWLANKSMAITEANTSLPSVDSFPDTNQESKVEDEESDEIYDYTHRQKVALLLIMVPRLQELFADTPLTVLGKVIGALISCNDKRTEDYIRYANTVTSGSGAFAEKPLNGLLKKLTRAKIDTTPIGKKVADKIREVKQSKGKQIDE</sequence>
<name>A0ABY4G241_9BACT</name>